<evidence type="ECO:0000313" key="2">
    <source>
        <dbReference type="EMBL" id="MDA5400365.1"/>
    </source>
</evidence>
<feature type="chain" id="PRO_5040882397" evidence="1">
    <location>
        <begin position="23"/>
        <end position="135"/>
    </location>
</feature>
<proteinExistence type="predicted"/>
<dbReference type="EMBL" id="JAPJZI010000001">
    <property type="protein sequence ID" value="MDA5400365.1"/>
    <property type="molecule type" value="Genomic_DNA"/>
</dbReference>
<comment type="caution">
    <text evidence="2">The sequence shown here is derived from an EMBL/GenBank/DDBJ whole genome shotgun (WGS) entry which is preliminary data.</text>
</comment>
<feature type="signal peptide" evidence="1">
    <location>
        <begin position="1"/>
        <end position="22"/>
    </location>
</feature>
<dbReference type="RefSeq" id="WP_267991859.1">
    <property type="nucleotide sequence ID" value="NZ_JAPJZI010000001.1"/>
</dbReference>
<gene>
    <name evidence="2" type="ORF">OQ273_17440</name>
</gene>
<dbReference type="Proteomes" id="UP001151234">
    <property type="component" value="Unassembled WGS sequence"/>
</dbReference>
<sequence length="135" mass="14659">MINRIFGAALVFLAVSAVPSTAGENEWVGLYKGLDALDGSVDYLSISTTAPGEFEIRIVPSVISLCETGVGWIVATGRLVEEGTLLRENARVFCQGAEPVSLENRYFVRDDETGVIRYGASDDGRSLIYHRISDD</sequence>
<keyword evidence="1" id="KW-0732">Signal</keyword>
<evidence type="ECO:0000256" key="1">
    <source>
        <dbReference type="SAM" id="SignalP"/>
    </source>
</evidence>
<organism evidence="2 3">
    <name type="scientific">Hoeflea prorocentri</name>
    <dbReference type="NCBI Taxonomy" id="1922333"/>
    <lineage>
        <taxon>Bacteria</taxon>
        <taxon>Pseudomonadati</taxon>
        <taxon>Pseudomonadota</taxon>
        <taxon>Alphaproteobacteria</taxon>
        <taxon>Hyphomicrobiales</taxon>
        <taxon>Rhizobiaceae</taxon>
        <taxon>Hoeflea</taxon>
    </lineage>
</organism>
<name>A0A9X3ULE4_9HYPH</name>
<reference evidence="2" key="1">
    <citation type="submission" date="2022-11" db="EMBL/GenBank/DDBJ databases">
        <title>Draft genome sequence of Hoeflea poritis E7-10 and Hoeflea prorocentri PM5-8, separated from scleractinian coral Porites lutea and marine dinoflagellate.</title>
        <authorList>
            <person name="Zhang G."/>
            <person name="Wei Q."/>
            <person name="Cai L."/>
        </authorList>
    </citation>
    <scope>NUCLEOTIDE SEQUENCE</scope>
    <source>
        <strain evidence="2">PM5-8</strain>
    </source>
</reference>
<keyword evidence="3" id="KW-1185">Reference proteome</keyword>
<evidence type="ECO:0000313" key="3">
    <source>
        <dbReference type="Proteomes" id="UP001151234"/>
    </source>
</evidence>
<accession>A0A9X3ULE4</accession>
<dbReference type="AlphaFoldDB" id="A0A9X3ULE4"/>
<protein>
    <submittedName>
        <fullName evidence="2">Uncharacterized protein</fullName>
    </submittedName>
</protein>